<proteinExistence type="predicted"/>
<reference evidence="2 3" key="1">
    <citation type="submission" date="2019-03" db="EMBL/GenBank/DDBJ databases">
        <title>Genomic Encyclopedia of Type Strains, Phase IV (KMG-IV): sequencing the most valuable type-strain genomes for metagenomic binning, comparative biology and taxonomic classification.</title>
        <authorList>
            <person name="Goeker M."/>
        </authorList>
    </citation>
    <scope>NUCLEOTIDE SEQUENCE [LARGE SCALE GENOMIC DNA]</scope>
    <source>
        <strain evidence="2 3">LX-B</strain>
    </source>
</reference>
<dbReference type="EMBL" id="SLUN01000004">
    <property type="protein sequence ID" value="TCL74127.1"/>
    <property type="molecule type" value="Genomic_DNA"/>
</dbReference>
<evidence type="ECO:0000313" key="2">
    <source>
        <dbReference type="EMBL" id="TCL74127.1"/>
    </source>
</evidence>
<evidence type="ECO:0000313" key="3">
    <source>
        <dbReference type="Proteomes" id="UP000295008"/>
    </source>
</evidence>
<dbReference type="SUPFAM" id="SSF51735">
    <property type="entry name" value="NAD(P)-binding Rossmann-fold domains"/>
    <property type="match status" value="1"/>
</dbReference>
<dbReference type="OrthoDB" id="9801056at2"/>
<evidence type="ECO:0000259" key="1">
    <source>
        <dbReference type="Pfam" id="PF01370"/>
    </source>
</evidence>
<sequence length="282" mass="30961">MPKVVVTGGSGRLGTAVLEHFLESGYEVVNADLVKPKVAKVKHVTVNLQNLGECYGALAGADAVVHLAAIPVAYSHPNEVTFQNNVMSTYNILQAAAGLGIGKAVVASSESSYGIVFAKHRLVPQYVPLDEDHPQLPQDSYGLSKIVNEKTAEMFHRLTGMQVVSFRIGNVIAPEMYQNFPNFIHDPEQRQNILWSYIDARDAAVACRMAIEADGLGAVTLNLAADDTSMDIRSETLLSIGYPEVTDIRAPLDNFNTLLSNRKIKEVLNWRPVHSWRDHVKL</sequence>
<name>A0A4V2QG20_HYDET</name>
<comment type="caution">
    <text evidence="2">The sequence shown here is derived from an EMBL/GenBank/DDBJ whole genome shotgun (WGS) entry which is preliminary data.</text>
</comment>
<dbReference type="InterPro" id="IPR001509">
    <property type="entry name" value="Epimerase_deHydtase"/>
</dbReference>
<gene>
    <name evidence="2" type="ORF">EDC14_100463</name>
</gene>
<feature type="domain" description="NAD-dependent epimerase/dehydratase" evidence="1">
    <location>
        <begin position="4"/>
        <end position="213"/>
    </location>
</feature>
<accession>A0A4V2QG20</accession>
<dbReference type="Proteomes" id="UP000295008">
    <property type="component" value="Unassembled WGS sequence"/>
</dbReference>
<keyword evidence="3" id="KW-1185">Reference proteome</keyword>
<dbReference type="InterPro" id="IPR036291">
    <property type="entry name" value="NAD(P)-bd_dom_sf"/>
</dbReference>
<dbReference type="Gene3D" id="3.40.50.720">
    <property type="entry name" value="NAD(P)-binding Rossmann-like Domain"/>
    <property type="match status" value="1"/>
</dbReference>
<protein>
    <submittedName>
        <fullName evidence="2">Nucleoside-diphosphate-sugar epimerase</fullName>
    </submittedName>
</protein>
<dbReference type="AlphaFoldDB" id="A0A4V2QG20"/>
<dbReference type="PANTHER" id="PTHR43103:SF6">
    <property type="entry name" value="PUTATIVE-RELATED"/>
    <property type="match status" value="1"/>
</dbReference>
<dbReference type="PANTHER" id="PTHR43103">
    <property type="entry name" value="NUCLEOSIDE-DIPHOSPHATE-SUGAR EPIMERASE"/>
    <property type="match status" value="1"/>
</dbReference>
<dbReference type="RefSeq" id="WP_132013100.1">
    <property type="nucleotide sequence ID" value="NZ_SLUN01000004.1"/>
</dbReference>
<organism evidence="2 3">
    <name type="scientific">Hydrogenispora ethanolica</name>
    <dbReference type="NCBI Taxonomy" id="1082276"/>
    <lineage>
        <taxon>Bacteria</taxon>
        <taxon>Bacillati</taxon>
        <taxon>Bacillota</taxon>
        <taxon>Hydrogenispora</taxon>
    </lineage>
</organism>
<dbReference type="Pfam" id="PF01370">
    <property type="entry name" value="Epimerase"/>
    <property type="match status" value="1"/>
</dbReference>